<keyword evidence="2" id="KW-1185">Reference proteome</keyword>
<dbReference type="InterPro" id="IPR036859">
    <property type="entry name" value="CAP-Gly_dom_sf"/>
</dbReference>
<dbReference type="PROSITE" id="PS50245">
    <property type="entry name" value="CAP_GLY_2"/>
    <property type="match status" value="1"/>
</dbReference>
<organism evidence="2 3">
    <name type="scientific">Macrostomum lignano</name>
    <dbReference type="NCBI Taxonomy" id="282301"/>
    <lineage>
        <taxon>Eukaryota</taxon>
        <taxon>Metazoa</taxon>
        <taxon>Spiralia</taxon>
        <taxon>Lophotrochozoa</taxon>
        <taxon>Platyhelminthes</taxon>
        <taxon>Rhabditophora</taxon>
        <taxon>Macrostomorpha</taxon>
        <taxon>Macrostomida</taxon>
        <taxon>Macrostomidae</taxon>
        <taxon>Macrostomum</taxon>
    </lineage>
</organism>
<sequence length="150" mass="16486">RGQARTRRYVDCLLCDAGAPNTANGADFVRYQALRRKTETGTVKYVGLAHPAERDKVFVGIRLQSQAGNSDGTFRGVRYFTAPSKTGLFVRAHKILSIFNSRKNCQVSMAECVKTYLKLHHRAQSSCYQLVGSREEGAHGYSGPCPPAGC</sequence>
<evidence type="ECO:0000313" key="2">
    <source>
        <dbReference type="Proteomes" id="UP000095280"/>
    </source>
</evidence>
<dbReference type="Pfam" id="PF01302">
    <property type="entry name" value="CAP_GLY"/>
    <property type="match status" value="1"/>
</dbReference>
<evidence type="ECO:0000259" key="1">
    <source>
        <dbReference type="PROSITE" id="PS50245"/>
    </source>
</evidence>
<dbReference type="Proteomes" id="UP000095280">
    <property type="component" value="Unplaced"/>
</dbReference>
<dbReference type="AlphaFoldDB" id="A0A1I8GZL7"/>
<protein>
    <submittedName>
        <fullName evidence="3">CAP-Gly domain-containing protein</fullName>
    </submittedName>
</protein>
<feature type="domain" description="CAP-Gly" evidence="1">
    <location>
        <begin position="57"/>
        <end position="91"/>
    </location>
</feature>
<proteinExistence type="predicted"/>
<evidence type="ECO:0000313" key="3">
    <source>
        <dbReference type="WBParaSite" id="maker-uti_cns_0003699-snap-gene-0.4-mRNA-1"/>
    </source>
</evidence>
<dbReference type="SUPFAM" id="SSF74924">
    <property type="entry name" value="Cap-Gly domain"/>
    <property type="match status" value="1"/>
</dbReference>
<dbReference type="InterPro" id="IPR000938">
    <property type="entry name" value="CAP-Gly_domain"/>
</dbReference>
<name>A0A1I8GZL7_9PLAT</name>
<dbReference type="SMART" id="SM01052">
    <property type="entry name" value="CAP_GLY"/>
    <property type="match status" value="1"/>
</dbReference>
<accession>A0A1I8GZL7</accession>
<reference evidence="3" key="1">
    <citation type="submission" date="2016-11" db="UniProtKB">
        <authorList>
            <consortium name="WormBaseParasite"/>
        </authorList>
    </citation>
    <scope>IDENTIFICATION</scope>
</reference>
<dbReference type="WBParaSite" id="maker-uti_cns_0003699-snap-gene-0.4-mRNA-1">
    <property type="protein sequence ID" value="maker-uti_cns_0003699-snap-gene-0.4-mRNA-1"/>
    <property type="gene ID" value="maker-uti_cns_0003699-snap-gene-0.4"/>
</dbReference>
<dbReference type="Gene3D" id="2.30.30.190">
    <property type="entry name" value="CAP Gly-rich-like domain"/>
    <property type="match status" value="1"/>
</dbReference>